<evidence type="ECO:0000313" key="1">
    <source>
        <dbReference type="EMBL" id="KAJ3484935.1"/>
    </source>
</evidence>
<name>A0ACC1QNC7_9HYPO</name>
<accession>A0ACC1QNC7</accession>
<organism evidence="1 2">
    <name type="scientific">Lecanicillium saksenae</name>
    <dbReference type="NCBI Taxonomy" id="468837"/>
    <lineage>
        <taxon>Eukaryota</taxon>
        <taxon>Fungi</taxon>
        <taxon>Dikarya</taxon>
        <taxon>Ascomycota</taxon>
        <taxon>Pezizomycotina</taxon>
        <taxon>Sordariomycetes</taxon>
        <taxon>Hypocreomycetidae</taxon>
        <taxon>Hypocreales</taxon>
        <taxon>Cordycipitaceae</taxon>
        <taxon>Lecanicillium</taxon>
    </lineage>
</organism>
<dbReference type="EMBL" id="JANAKD010000990">
    <property type="protein sequence ID" value="KAJ3484935.1"/>
    <property type="molecule type" value="Genomic_DNA"/>
</dbReference>
<comment type="caution">
    <text evidence="1">The sequence shown here is derived from an EMBL/GenBank/DDBJ whole genome shotgun (WGS) entry which is preliminary data.</text>
</comment>
<gene>
    <name evidence="1" type="ORF">NLG97_g6933</name>
</gene>
<evidence type="ECO:0000313" key="2">
    <source>
        <dbReference type="Proteomes" id="UP001148737"/>
    </source>
</evidence>
<dbReference type="Proteomes" id="UP001148737">
    <property type="component" value="Unassembled WGS sequence"/>
</dbReference>
<keyword evidence="2" id="KW-1185">Reference proteome</keyword>
<protein>
    <submittedName>
        <fullName evidence="1">Uncharacterized protein</fullName>
    </submittedName>
</protein>
<sequence length="135" mass="14535">MLIKASIALPAPTDDFKAYSELEEALDAVGKQYTDQSGVQDYVKRLQADVAASEEAVKEGDTKKMALSVKKLADDTEEGAHTVEFNDALFQLAAQTAPSALRRLEHAFEAGEGSAQDETKLMLTFGQLLDASLPS</sequence>
<proteinExistence type="predicted"/>
<reference evidence="1" key="1">
    <citation type="submission" date="2022-07" db="EMBL/GenBank/DDBJ databases">
        <title>Genome Sequence of Lecanicillium saksenae.</title>
        <authorList>
            <person name="Buettner E."/>
        </authorList>
    </citation>
    <scope>NUCLEOTIDE SEQUENCE</scope>
    <source>
        <strain evidence="1">VT-O1</strain>
    </source>
</reference>